<name>A0ABV2ALI2_9EUKA</name>
<dbReference type="Proteomes" id="UP001439008">
    <property type="component" value="Unassembled WGS sequence"/>
</dbReference>
<comment type="similarity">
    <text evidence="3">Belongs to the acetyltransferase family. ARD1 subfamily.</text>
</comment>
<feature type="domain" description="N-acetyltransferase" evidence="4">
    <location>
        <begin position="2"/>
        <end position="157"/>
    </location>
</feature>
<dbReference type="EMBL" id="JBDODL010000718">
    <property type="protein sequence ID" value="MES1920521.1"/>
    <property type="molecule type" value="Genomic_DNA"/>
</dbReference>
<sequence length="157" mass="18640">MIIVRRAKFDDIIDIQNCNVQNLPENYVRKYFYYHLLSWPQLTLVAEDTSNNRIVGYVLSKMDEDASVKKGHITSIAVHFDYRTLGLAKKLMELTHLSMVEIFEAERSSLHVRVSNRNAIKLYSEIMGYRRESIEKEYYADNEEFFSCNFVQKVRWK</sequence>
<dbReference type="PROSITE" id="PS51186">
    <property type="entry name" value="GNAT"/>
    <property type="match status" value="1"/>
</dbReference>
<evidence type="ECO:0000313" key="5">
    <source>
        <dbReference type="EMBL" id="MES1920521.1"/>
    </source>
</evidence>
<protein>
    <submittedName>
        <fullName evidence="5">N-alpha-acetyltransferase 11, variant 2</fullName>
        <ecNumber evidence="5">2.3.1.255</ecNumber>
    </submittedName>
</protein>
<dbReference type="InterPro" id="IPR045047">
    <property type="entry name" value="Ard1-like"/>
</dbReference>
<dbReference type="SUPFAM" id="SSF55729">
    <property type="entry name" value="Acyl-CoA N-acyltransferases (Nat)"/>
    <property type="match status" value="1"/>
</dbReference>
<keyword evidence="1 5" id="KW-0808">Transferase</keyword>
<accession>A0ABV2ALI2</accession>
<dbReference type="PANTHER" id="PTHR23091:SF4">
    <property type="entry name" value="N-TERMINAL AMINO-ACID N(ALPHA)-ACETYLTRANSFERASE NATA"/>
    <property type="match status" value="1"/>
</dbReference>
<evidence type="ECO:0000256" key="1">
    <source>
        <dbReference type="ARBA" id="ARBA00022679"/>
    </source>
</evidence>
<dbReference type="Gene3D" id="3.40.630.30">
    <property type="match status" value="1"/>
</dbReference>
<dbReference type="InterPro" id="IPR016181">
    <property type="entry name" value="Acyl_CoA_acyltransferase"/>
</dbReference>
<evidence type="ECO:0000259" key="4">
    <source>
        <dbReference type="PROSITE" id="PS51186"/>
    </source>
</evidence>
<dbReference type="PANTHER" id="PTHR23091">
    <property type="entry name" value="N-TERMINAL ACETYLTRANSFERASE"/>
    <property type="match status" value="1"/>
</dbReference>
<keyword evidence="6" id="KW-1185">Reference proteome</keyword>
<organism evidence="5 6">
    <name type="scientific">Bonamia ostreae</name>
    <dbReference type="NCBI Taxonomy" id="126728"/>
    <lineage>
        <taxon>Eukaryota</taxon>
        <taxon>Sar</taxon>
        <taxon>Rhizaria</taxon>
        <taxon>Endomyxa</taxon>
        <taxon>Ascetosporea</taxon>
        <taxon>Haplosporida</taxon>
        <taxon>Bonamia</taxon>
    </lineage>
</organism>
<dbReference type="CDD" id="cd04301">
    <property type="entry name" value="NAT_SF"/>
    <property type="match status" value="1"/>
</dbReference>
<comment type="caution">
    <text evidence="5">The sequence shown here is derived from an EMBL/GenBank/DDBJ whole genome shotgun (WGS) entry which is preliminary data.</text>
</comment>
<keyword evidence="2 5" id="KW-0012">Acyltransferase</keyword>
<evidence type="ECO:0000313" key="6">
    <source>
        <dbReference type="Proteomes" id="UP001439008"/>
    </source>
</evidence>
<dbReference type="EC" id="2.3.1.255" evidence="5"/>
<dbReference type="InterPro" id="IPR000182">
    <property type="entry name" value="GNAT_dom"/>
</dbReference>
<dbReference type="GO" id="GO:0004596">
    <property type="term" value="F:protein-N-terminal amino-acid acetyltransferase activity"/>
    <property type="evidence" value="ECO:0007669"/>
    <property type="project" value="UniProtKB-EC"/>
</dbReference>
<dbReference type="Pfam" id="PF00583">
    <property type="entry name" value="Acetyltransf_1"/>
    <property type="match status" value="1"/>
</dbReference>
<gene>
    <name evidence="5" type="primary">NAA11</name>
    <name evidence="5" type="ORF">MHBO_002186</name>
</gene>
<evidence type="ECO:0000256" key="2">
    <source>
        <dbReference type="ARBA" id="ARBA00023315"/>
    </source>
</evidence>
<proteinExistence type="inferred from homology"/>
<reference evidence="5 6" key="1">
    <citation type="journal article" date="2024" name="BMC Biol.">
        <title>Comparative genomics of Ascetosporea gives new insight into the evolutionary basis for animal parasitism in Rhizaria.</title>
        <authorList>
            <person name="Hiltunen Thoren M."/>
            <person name="Onut-Brannstrom I."/>
            <person name="Alfjorden A."/>
            <person name="Peckova H."/>
            <person name="Swords F."/>
            <person name="Hooper C."/>
            <person name="Holzer A.S."/>
            <person name="Bass D."/>
            <person name="Burki F."/>
        </authorList>
    </citation>
    <scope>NUCLEOTIDE SEQUENCE [LARGE SCALE GENOMIC DNA]</scope>
    <source>
        <strain evidence="5">20-A016</strain>
    </source>
</reference>
<evidence type="ECO:0000256" key="3">
    <source>
        <dbReference type="ARBA" id="ARBA00025786"/>
    </source>
</evidence>